<dbReference type="InterPro" id="IPR058154">
    <property type="entry name" value="Bxb1_TTP-like"/>
</dbReference>
<dbReference type="EMBL" id="LR594035">
    <property type="protein sequence ID" value="VTS14163.1"/>
    <property type="molecule type" value="Genomic_DNA"/>
</dbReference>
<dbReference type="Proteomes" id="UP000304914">
    <property type="component" value="Chromosome"/>
</dbReference>
<protein>
    <submittedName>
        <fullName evidence="1">Major tail protein</fullName>
    </submittedName>
</protein>
<accession>A0A4U9XLC8</accession>
<gene>
    <name evidence="1" type="ORF">NCTC5385_00323</name>
</gene>
<sequence>MATDSTKVVAGKPKIGGAIWSAPAGSTLPTDAKTELDPAFKSLGYVSDDGLTNEMTTDTEEIKAWGGDTVLTPQTGTSDTFTYKLIEALNVEVLKEVYGEKNVTGTLEGGIKISVNSKEKIDHVVVIEMEVRGQFKRIVIPIAKIKEMAEIKYVDGEPVGYELTVQALPDSKGNTHYEYIGGTPL</sequence>
<name>A0A4U9XLC8_9STRE</name>
<organism evidence="1 2">
    <name type="scientific">Streptococcus pseudoporcinus</name>
    <dbReference type="NCBI Taxonomy" id="361101"/>
    <lineage>
        <taxon>Bacteria</taxon>
        <taxon>Bacillati</taxon>
        <taxon>Bacillota</taxon>
        <taxon>Bacilli</taxon>
        <taxon>Lactobacillales</taxon>
        <taxon>Streptococcaceae</taxon>
        <taxon>Streptococcus</taxon>
    </lineage>
</organism>
<dbReference type="RefSeq" id="WP_138067981.1">
    <property type="nucleotide sequence ID" value="NZ_LR594035.1"/>
</dbReference>
<dbReference type="AlphaFoldDB" id="A0A4U9XLC8"/>
<evidence type="ECO:0000313" key="2">
    <source>
        <dbReference type="Proteomes" id="UP000304914"/>
    </source>
</evidence>
<evidence type="ECO:0000313" key="1">
    <source>
        <dbReference type="EMBL" id="VTS14163.1"/>
    </source>
</evidence>
<proteinExistence type="predicted"/>
<reference evidence="1 2" key="1">
    <citation type="submission" date="2019-05" db="EMBL/GenBank/DDBJ databases">
        <authorList>
            <consortium name="Pathogen Informatics"/>
        </authorList>
    </citation>
    <scope>NUCLEOTIDE SEQUENCE [LARGE SCALE GENOMIC DNA]</scope>
    <source>
        <strain evidence="1 2">NCTC5385</strain>
    </source>
</reference>
<dbReference type="STRING" id="873448.STRPO_0291"/>
<dbReference type="Pfam" id="PF25681">
    <property type="entry name" value="Phage_TTP_17"/>
    <property type="match status" value="1"/>
</dbReference>